<dbReference type="KEGG" id="vg:26630686"/>
<sequence length="267" mass="30361">MSEPKKIHRSVSQLNQYERCPMAYKLSRIDKVWQRPAAWLPQGTAFHTTVELAAKDLEMSLEKAQEIFSAEYDKDIGALTSETPNVQFWSRSGPYAGRADIERRYALGLEQVERWFDWHNEHPEEEFWKAPDGTPGIELGFDIDLDGVPVRGFIDAIKVIDGELVVEDYKTGNTPGDDFQLGVYSVAVEMMYGVERPQTGRYWMAGKKGGKGKPTKPYDLSEWTREAVTEKFHELDQNIRAEKFEADPEPSKCQFCDVSASCSFAMG</sequence>
<dbReference type="InterPro" id="IPR011335">
    <property type="entry name" value="Restrct_endonuc-II-like"/>
</dbReference>
<dbReference type="SUPFAM" id="SSF52980">
    <property type="entry name" value="Restriction endonuclease-like"/>
    <property type="match status" value="1"/>
</dbReference>
<dbReference type="GO" id="GO:0004527">
    <property type="term" value="F:exonuclease activity"/>
    <property type="evidence" value="ECO:0007669"/>
    <property type="project" value="UniProtKB-KW"/>
</dbReference>
<dbReference type="EMBL" id="KT184694">
    <property type="protein sequence ID" value="AKQ07650.1"/>
    <property type="molecule type" value="Genomic_DNA"/>
</dbReference>
<name>A0A0H4TGX6_9CAUD</name>
<gene>
    <name evidence="2" type="ORF">SEA_SMEADLEY_82</name>
</gene>
<keyword evidence="2" id="KW-0378">Hydrolase</keyword>
<proteinExistence type="predicted"/>
<evidence type="ECO:0000259" key="1">
    <source>
        <dbReference type="Pfam" id="PF12705"/>
    </source>
</evidence>
<dbReference type="InterPro" id="IPR011604">
    <property type="entry name" value="PDDEXK-like_dom_sf"/>
</dbReference>
<organism evidence="2 3">
    <name type="scientific">Mycobacterium phage Smeadley</name>
    <dbReference type="NCBI Taxonomy" id="1673873"/>
    <lineage>
        <taxon>Viruses</taxon>
        <taxon>Duplodnaviria</taxon>
        <taxon>Heunggongvirae</taxon>
        <taxon>Uroviricota</taxon>
        <taxon>Caudoviricetes</taxon>
        <taxon>Fromanvirus</taxon>
        <taxon>Fromanvirus astro</taxon>
    </lineage>
</organism>
<dbReference type="InterPro" id="IPR038726">
    <property type="entry name" value="PDDEXK_AddAB-type"/>
</dbReference>
<dbReference type="Gene3D" id="3.90.320.10">
    <property type="match status" value="1"/>
</dbReference>
<feature type="domain" description="PD-(D/E)XK endonuclease-like" evidence="1">
    <location>
        <begin position="10"/>
        <end position="262"/>
    </location>
</feature>
<evidence type="ECO:0000313" key="3">
    <source>
        <dbReference type="Proteomes" id="UP000204421"/>
    </source>
</evidence>
<evidence type="ECO:0000313" key="2">
    <source>
        <dbReference type="EMBL" id="AKQ07650.1"/>
    </source>
</evidence>
<accession>A0A0H4TGX6</accession>
<dbReference type="Proteomes" id="UP000204421">
    <property type="component" value="Segment"/>
</dbReference>
<dbReference type="RefSeq" id="YP_009204172.1">
    <property type="nucleotide sequence ID" value="NC_028860.1"/>
</dbReference>
<keyword evidence="2" id="KW-0540">Nuclease</keyword>
<reference evidence="2 3" key="1">
    <citation type="submission" date="2015-06" db="EMBL/GenBank/DDBJ databases">
        <authorList>
            <person name="Akther S."/>
            <person name="Anaya M."/>
            <person name="Carvajal B."/>
            <person name="Chen Y."/>
            <person name="Estrada B."/>
            <person name="Gedeon F."/>
            <person name="Golebiewska U.P."/>
            <person name="Gu W."/>
            <person name="Hernandez A."/>
            <person name="Islam T."/>
            <person name="Jin Y."/>
            <person name="Jung S.M.I.N."/>
            <person name="Nieves W."/>
            <person name="Patel N."/>
            <person name="Qu S."/>
            <person name="Sookdeo T."/>
            <person name="Tobar N."/>
            <person name="Victor W."/>
            <person name="Serrano M.G."/>
            <person name="Buck G."/>
            <person name="Lee V."/>
            <person name="Wang Y."/>
            <person name="Carvalho R."/>
            <person name="Voegtly L."/>
            <person name="Shi R."/>
            <person name="Duckworth R."/>
            <person name="Johnson A."/>
            <person name="Loviza R."/>
            <person name="Walstead R."/>
            <person name="Shah Z."/>
            <person name="Kiflezghi M."/>
            <person name="Wade K."/>
            <person name="Delesalle V.A."/>
            <person name="Bradley K.W."/>
            <person name="Asai D.J."/>
            <person name="Bowman C.A."/>
            <person name="Russell D.A."/>
            <person name="Pope W.H."/>
            <person name="Jacobs-Sera D."/>
            <person name="Hendrix R.W."/>
            <person name="Hatfull G.F."/>
        </authorList>
    </citation>
    <scope>NUCLEOTIDE SEQUENCE [LARGE SCALE GENOMIC DNA]</scope>
</reference>
<keyword evidence="2" id="KW-0269">Exonuclease</keyword>
<protein>
    <submittedName>
        <fullName evidence="2">Cas4 exonuclease</fullName>
    </submittedName>
</protein>
<dbReference type="GeneID" id="26630686"/>
<dbReference type="OrthoDB" id="4950at10239"/>
<dbReference type="Pfam" id="PF12705">
    <property type="entry name" value="PDDEXK_1"/>
    <property type="match status" value="1"/>
</dbReference>